<feature type="domain" description="NAD-dependent epimerase/dehydratase" evidence="4">
    <location>
        <begin position="10"/>
        <end position="208"/>
    </location>
</feature>
<dbReference type="PANTHER" id="PTHR10366:SF564">
    <property type="entry name" value="STEROL-4-ALPHA-CARBOXYLATE 3-DEHYDROGENASE, DECARBOXYLATING"/>
    <property type="match status" value="1"/>
</dbReference>
<proteinExistence type="inferred from homology"/>
<accession>A0ABR0JJV4</accession>
<feature type="transmembrane region" description="Helical" evidence="3">
    <location>
        <begin position="692"/>
        <end position="715"/>
    </location>
</feature>
<dbReference type="PANTHER" id="PTHR10366">
    <property type="entry name" value="NAD DEPENDENT EPIMERASE/DEHYDRATASE"/>
    <property type="match status" value="1"/>
</dbReference>
<evidence type="ECO:0000313" key="5">
    <source>
        <dbReference type="EMBL" id="KAK5066079.1"/>
    </source>
</evidence>
<keyword evidence="3" id="KW-1133">Transmembrane helix</keyword>
<dbReference type="EMBL" id="JAVRRF010000004">
    <property type="protein sequence ID" value="KAK5066079.1"/>
    <property type="molecule type" value="Genomic_DNA"/>
</dbReference>
<comment type="similarity">
    <text evidence="2">Belongs to the NAD(P)-dependent epimerase/dehydratase family. Dihydroflavonol-4-reductase subfamily.</text>
</comment>
<gene>
    <name evidence="5" type="ORF">LTR69_002597</name>
</gene>
<keyword evidence="6" id="KW-1185">Reference proteome</keyword>
<protein>
    <recommendedName>
        <fullName evidence="4">NAD-dependent epimerase/dehydratase domain-containing protein</fullName>
    </recommendedName>
</protein>
<dbReference type="Gene3D" id="3.40.50.720">
    <property type="entry name" value="NAD(P)-binding Rossmann-like Domain"/>
    <property type="match status" value="1"/>
</dbReference>
<reference evidence="5 6" key="1">
    <citation type="submission" date="2023-08" db="EMBL/GenBank/DDBJ databases">
        <title>Black Yeasts Isolated from many extreme environments.</title>
        <authorList>
            <person name="Coleine C."/>
            <person name="Stajich J.E."/>
            <person name="Selbmann L."/>
        </authorList>
    </citation>
    <scope>NUCLEOTIDE SEQUENCE [LARGE SCALE GENOMIC DNA]</scope>
    <source>
        <strain evidence="5 6">CCFEE 6328</strain>
    </source>
</reference>
<dbReference type="InterPro" id="IPR036291">
    <property type="entry name" value="NAD(P)-bd_dom_sf"/>
</dbReference>
<evidence type="ECO:0000256" key="3">
    <source>
        <dbReference type="SAM" id="Phobius"/>
    </source>
</evidence>
<dbReference type="SUPFAM" id="SSF51735">
    <property type="entry name" value="NAD(P)-binding Rossmann-fold domains"/>
    <property type="match status" value="1"/>
</dbReference>
<dbReference type="InterPro" id="IPR050425">
    <property type="entry name" value="NAD(P)_dehydrat-like"/>
</dbReference>
<evidence type="ECO:0000256" key="2">
    <source>
        <dbReference type="ARBA" id="ARBA00023445"/>
    </source>
</evidence>
<dbReference type="InterPro" id="IPR001509">
    <property type="entry name" value="Epimerase_deHydtase"/>
</dbReference>
<evidence type="ECO:0000259" key="4">
    <source>
        <dbReference type="Pfam" id="PF01370"/>
    </source>
</evidence>
<dbReference type="Proteomes" id="UP001345691">
    <property type="component" value="Unassembled WGS sequence"/>
</dbReference>
<name>A0ABR0JJV4_9EURO</name>
<dbReference type="Gene3D" id="1.20.58.340">
    <property type="entry name" value="Magnesium transport protein CorA, transmembrane region"/>
    <property type="match status" value="1"/>
</dbReference>
<feature type="transmembrane region" description="Helical" evidence="3">
    <location>
        <begin position="318"/>
        <end position="341"/>
    </location>
</feature>
<organism evidence="5 6">
    <name type="scientific">Exophiala sideris</name>
    <dbReference type="NCBI Taxonomy" id="1016849"/>
    <lineage>
        <taxon>Eukaryota</taxon>
        <taxon>Fungi</taxon>
        <taxon>Dikarya</taxon>
        <taxon>Ascomycota</taxon>
        <taxon>Pezizomycotina</taxon>
        <taxon>Eurotiomycetes</taxon>
        <taxon>Chaetothyriomycetidae</taxon>
        <taxon>Chaetothyriales</taxon>
        <taxon>Herpotrichiellaceae</taxon>
        <taxon>Exophiala</taxon>
    </lineage>
</organism>
<keyword evidence="3" id="KW-0472">Membrane</keyword>
<dbReference type="Pfam" id="PF01370">
    <property type="entry name" value="Epimerase"/>
    <property type="match status" value="1"/>
</dbReference>
<feature type="transmembrane region" description="Helical" evidence="3">
    <location>
        <begin position="735"/>
        <end position="758"/>
    </location>
</feature>
<evidence type="ECO:0000313" key="6">
    <source>
        <dbReference type="Proteomes" id="UP001345691"/>
    </source>
</evidence>
<comment type="caution">
    <text evidence="5">The sequence shown here is derived from an EMBL/GenBank/DDBJ whole genome shotgun (WGS) entry which is preliminary data.</text>
</comment>
<keyword evidence="3" id="KW-0812">Transmembrane</keyword>
<dbReference type="CDD" id="cd05227">
    <property type="entry name" value="AR_SDR_e"/>
    <property type="match status" value="1"/>
</dbReference>
<keyword evidence="1" id="KW-0560">Oxidoreductase</keyword>
<sequence length="798" mass="89564">MTSQTVVHTVLVTGANSFYAAAIMNELVKRGVFIHGAVRNESARGPLEARYGPNIKVFIVPDITTPSAFNEAVRGCDAVFHVASPLKYHFSDARTEVLDPSIQGALSALQAATTEPKVKRVIYTSSVASMLHPLHESGFLRPGYTYTEADWNPLTYEQASPLKAFGPVYTASKALAERAAWDFMNSETRTFDLVCINPTHTLGSYHQYLPSRSAMNFTNSDLAKLMDGEESDVPPTPMPWVVNIKEVVQAHINSFYKPEANGRYIVANHAFDFQMVIDVMYDQFGDSEWIKNVPRGTPGKKMVGDHFVLDNTRSREELGVVFASPLLVGLCIYMATLYHYFSEKGRVGGPWTHSTRDSVRVSEVWEHRDGRAQRYSSQSMVLSESNVKKWLETPDGHDTSSCTGDGSSVRRLRIVWIPRLVQNRMFDVSEAIFKVVHDITELALAQKYCETTSAGIGTVPNLSKTRILQHFSYQPKISLVWTADVKCQLTTMICSADEPKLSILEGLINQEFAQRVAGHPLAGALFSMVLFTQEIQDTQEAIKQQVRHVEVRTGHHDWKSRVEKPALGDLVALAAKMSGCETRIGSCLRKQSVLNEMIAFFEKDSGDIGISEKDDEIPHELLALVLESVAILKRRAAAQEIDTTFIQRRVRTQIDAIYHLVQENDAWSANEMARDCKLLAMASQHDSASMKCIAVVTMFFLPGTFVAALMSIPLFDWQAESTSLMRRTSFWLPRITIFLALTLPIMSVTFGIWGFWTLMRHVKGRKRITSAQTQLRQAVLEDETRTLLMRRKSLTDKF</sequence>
<evidence type="ECO:0000256" key="1">
    <source>
        <dbReference type="ARBA" id="ARBA00023002"/>
    </source>
</evidence>